<dbReference type="PANTHER" id="PTHR31525:SF3">
    <property type="entry name" value="HEME TRANSPORTER HRG-4"/>
    <property type="match status" value="1"/>
</dbReference>
<dbReference type="PANTHER" id="PTHR31525">
    <property type="entry name" value="HEME TRANSPORTER HRG1"/>
    <property type="match status" value="1"/>
</dbReference>
<dbReference type="OrthoDB" id="5807485at2759"/>
<dbReference type="AlphaFoldDB" id="A0A9P1IQ98"/>
<dbReference type="EMBL" id="CANHGI010000004">
    <property type="protein sequence ID" value="CAI5449385.1"/>
    <property type="molecule type" value="Genomic_DNA"/>
</dbReference>
<organism evidence="8 9">
    <name type="scientific">Caenorhabditis angaria</name>
    <dbReference type="NCBI Taxonomy" id="860376"/>
    <lineage>
        <taxon>Eukaryota</taxon>
        <taxon>Metazoa</taxon>
        <taxon>Ecdysozoa</taxon>
        <taxon>Nematoda</taxon>
        <taxon>Chromadorea</taxon>
        <taxon>Rhabditida</taxon>
        <taxon>Rhabditina</taxon>
        <taxon>Rhabditomorpha</taxon>
        <taxon>Rhabditoidea</taxon>
        <taxon>Rhabditidae</taxon>
        <taxon>Peloderinae</taxon>
        <taxon>Caenorhabditis</taxon>
    </lineage>
</organism>
<dbReference type="InterPro" id="IPR026218">
    <property type="entry name" value="HRG"/>
</dbReference>
<dbReference type="GO" id="GO:0005886">
    <property type="term" value="C:plasma membrane"/>
    <property type="evidence" value="ECO:0007669"/>
    <property type="project" value="TreeGrafter"/>
</dbReference>
<dbReference type="GO" id="GO:0020037">
    <property type="term" value="F:heme binding"/>
    <property type="evidence" value="ECO:0007669"/>
    <property type="project" value="TreeGrafter"/>
</dbReference>
<keyword evidence="4 7" id="KW-0812">Transmembrane</keyword>
<dbReference type="GO" id="GO:0015232">
    <property type="term" value="F:heme transmembrane transporter activity"/>
    <property type="evidence" value="ECO:0007669"/>
    <property type="project" value="InterPro"/>
</dbReference>
<comment type="similarity">
    <text evidence="2">Belongs to the HRG family.</text>
</comment>
<evidence type="ECO:0000313" key="8">
    <source>
        <dbReference type="EMBL" id="CAI5449385.1"/>
    </source>
</evidence>
<keyword evidence="6 7" id="KW-0472">Membrane</keyword>
<keyword evidence="5 7" id="KW-1133">Transmembrane helix</keyword>
<keyword evidence="9" id="KW-1185">Reference proteome</keyword>
<protein>
    <submittedName>
        <fullName evidence="8">Uncharacterized protein</fullName>
    </submittedName>
</protein>
<keyword evidence="3" id="KW-0813">Transport</keyword>
<dbReference type="Proteomes" id="UP001152747">
    <property type="component" value="Unassembled WGS sequence"/>
</dbReference>
<gene>
    <name evidence="8" type="ORF">CAMP_LOCUS12022</name>
</gene>
<evidence type="ECO:0000256" key="5">
    <source>
        <dbReference type="ARBA" id="ARBA00022989"/>
    </source>
</evidence>
<proteinExistence type="inferred from homology"/>
<evidence type="ECO:0000256" key="1">
    <source>
        <dbReference type="ARBA" id="ARBA00004141"/>
    </source>
</evidence>
<reference evidence="8" key="1">
    <citation type="submission" date="2022-11" db="EMBL/GenBank/DDBJ databases">
        <authorList>
            <person name="Kikuchi T."/>
        </authorList>
    </citation>
    <scope>NUCLEOTIDE SEQUENCE</scope>
    <source>
        <strain evidence="8">PS1010</strain>
    </source>
</reference>
<sequence length="168" mass="19355">MSERNWCKLICHINVRIGWTIFGILFGISAFLTYSIKFQNWSSTATCFIATLFACQTLYLYWGMKKGTIINWPEWVFHAMVWPNIIIGALGLIGMIVCFVIAGINKQGAASMQDMYGENLWFTGSWSFVITKWTWQNAYFSRNHLKMLNAPQPEIESIGDANPAEWKY</sequence>
<name>A0A9P1IQ98_9PELO</name>
<feature type="transmembrane region" description="Helical" evidence="7">
    <location>
        <begin position="82"/>
        <end position="104"/>
    </location>
</feature>
<evidence type="ECO:0000256" key="2">
    <source>
        <dbReference type="ARBA" id="ARBA00006203"/>
    </source>
</evidence>
<comment type="subcellular location">
    <subcellularLocation>
        <location evidence="1">Membrane</location>
        <topology evidence="1">Multi-pass membrane protein</topology>
    </subcellularLocation>
</comment>
<feature type="transmembrane region" description="Helical" evidence="7">
    <location>
        <begin position="17"/>
        <end position="36"/>
    </location>
</feature>
<comment type="caution">
    <text evidence="8">The sequence shown here is derived from an EMBL/GenBank/DDBJ whole genome shotgun (WGS) entry which is preliminary data.</text>
</comment>
<evidence type="ECO:0000256" key="7">
    <source>
        <dbReference type="SAM" id="Phobius"/>
    </source>
</evidence>
<evidence type="ECO:0000256" key="3">
    <source>
        <dbReference type="ARBA" id="ARBA00022448"/>
    </source>
</evidence>
<accession>A0A9P1IQ98</accession>
<feature type="transmembrane region" description="Helical" evidence="7">
    <location>
        <begin position="43"/>
        <end position="62"/>
    </location>
</feature>
<dbReference type="PRINTS" id="PR02095">
    <property type="entry name" value="TRNSPORTRHRG"/>
</dbReference>
<dbReference type="GO" id="GO:0005765">
    <property type="term" value="C:lysosomal membrane"/>
    <property type="evidence" value="ECO:0007669"/>
    <property type="project" value="TreeGrafter"/>
</dbReference>
<evidence type="ECO:0000313" key="9">
    <source>
        <dbReference type="Proteomes" id="UP001152747"/>
    </source>
</evidence>
<evidence type="ECO:0000256" key="6">
    <source>
        <dbReference type="ARBA" id="ARBA00023136"/>
    </source>
</evidence>
<evidence type="ECO:0000256" key="4">
    <source>
        <dbReference type="ARBA" id="ARBA00022692"/>
    </source>
</evidence>
<dbReference type="Pfam" id="PF16954">
    <property type="entry name" value="HRG"/>
    <property type="match status" value="1"/>
</dbReference>